<dbReference type="PANTHER" id="PTHR43908:SF3">
    <property type="entry name" value="AT29763P-RELATED"/>
    <property type="match status" value="1"/>
</dbReference>
<feature type="domain" description="J" evidence="1">
    <location>
        <begin position="4"/>
        <end position="70"/>
    </location>
</feature>
<dbReference type="EMBL" id="MU005957">
    <property type="protein sequence ID" value="KAF2864305.1"/>
    <property type="molecule type" value="Genomic_DNA"/>
</dbReference>
<reference evidence="2" key="1">
    <citation type="journal article" date="2020" name="Stud. Mycol.">
        <title>101 Dothideomycetes genomes: a test case for predicting lifestyles and emergence of pathogens.</title>
        <authorList>
            <person name="Haridas S."/>
            <person name="Albert R."/>
            <person name="Binder M."/>
            <person name="Bloem J."/>
            <person name="Labutti K."/>
            <person name="Salamov A."/>
            <person name="Andreopoulos B."/>
            <person name="Baker S."/>
            <person name="Barry K."/>
            <person name="Bills G."/>
            <person name="Bluhm B."/>
            <person name="Cannon C."/>
            <person name="Castanera R."/>
            <person name="Culley D."/>
            <person name="Daum C."/>
            <person name="Ezra D."/>
            <person name="Gonzalez J."/>
            <person name="Henrissat B."/>
            <person name="Kuo A."/>
            <person name="Liang C."/>
            <person name="Lipzen A."/>
            <person name="Lutzoni F."/>
            <person name="Magnuson J."/>
            <person name="Mondo S."/>
            <person name="Nolan M."/>
            <person name="Ohm R."/>
            <person name="Pangilinan J."/>
            <person name="Park H.-J."/>
            <person name="Ramirez L."/>
            <person name="Alfaro M."/>
            <person name="Sun H."/>
            <person name="Tritt A."/>
            <person name="Yoshinaga Y."/>
            <person name="Zwiers L.-H."/>
            <person name="Turgeon B."/>
            <person name="Goodwin S."/>
            <person name="Spatafora J."/>
            <person name="Crous P."/>
            <person name="Grigoriev I."/>
        </authorList>
    </citation>
    <scope>NUCLEOTIDE SEQUENCE</scope>
    <source>
        <strain evidence="2">CBS 480.64</strain>
    </source>
</reference>
<dbReference type="Proteomes" id="UP000799421">
    <property type="component" value="Unassembled WGS sequence"/>
</dbReference>
<organism evidence="2 3">
    <name type="scientific">Piedraia hortae CBS 480.64</name>
    <dbReference type="NCBI Taxonomy" id="1314780"/>
    <lineage>
        <taxon>Eukaryota</taxon>
        <taxon>Fungi</taxon>
        <taxon>Dikarya</taxon>
        <taxon>Ascomycota</taxon>
        <taxon>Pezizomycotina</taxon>
        <taxon>Dothideomycetes</taxon>
        <taxon>Dothideomycetidae</taxon>
        <taxon>Capnodiales</taxon>
        <taxon>Piedraiaceae</taxon>
        <taxon>Piedraia</taxon>
    </lineage>
</organism>
<protein>
    <submittedName>
        <fullName evidence="2">Heat shock protein DnaJ</fullName>
    </submittedName>
</protein>
<dbReference type="InterPro" id="IPR036869">
    <property type="entry name" value="J_dom_sf"/>
</dbReference>
<dbReference type="SMART" id="SM00271">
    <property type="entry name" value="DnaJ"/>
    <property type="match status" value="1"/>
</dbReference>
<dbReference type="GO" id="GO:0030544">
    <property type="term" value="F:Hsp70 protein binding"/>
    <property type="evidence" value="ECO:0007669"/>
    <property type="project" value="TreeGrafter"/>
</dbReference>
<evidence type="ECO:0000313" key="3">
    <source>
        <dbReference type="Proteomes" id="UP000799421"/>
    </source>
</evidence>
<dbReference type="PRINTS" id="PR00625">
    <property type="entry name" value="JDOMAIN"/>
</dbReference>
<dbReference type="PROSITE" id="PS50076">
    <property type="entry name" value="DNAJ_2"/>
    <property type="match status" value="1"/>
</dbReference>
<name>A0A6A7CBI8_9PEZI</name>
<dbReference type="OrthoDB" id="10250354at2759"/>
<dbReference type="InterPro" id="IPR001623">
    <property type="entry name" value="DnaJ_domain"/>
</dbReference>
<dbReference type="InterPro" id="IPR051100">
    <property type="entry name" value="DnaJ_subfamily_B/C"/>
</dbReference>
<dbReference type="PROSITE" id="PS00636">
    <property type="entry name" value="DNAJ_1"/>
    <property type="match status" value="1"/>
</dbReference>
<proteinExistence type="predicted"/>
<dbReference type="Pfam" id="PF00226">
    <property type="entry name" value="DnaJ"/>
    <property type="match status" value="1"/>
</dbReference>
<feature type="non-terminal residue" evidence="2">
    <location>
        <position position="70"/>
    </location>
</feature>
<evidence type="ECO:0000313" key="2">
    <source>
        <dbReference type="EMBL" id="KAF2864305.1"/>
    </source>
</evidence>
<keyword evidence="3" id="KW-1185">Reference proteome</keyword>
<sequence>MTKSYYSLLGLKDIAGKRPTQEEIRKAYKAKALQFHPDKNPDTSAAELFKEVGEAYEVLSDPKKRSQYDR</sequence>
<dbReference type="CDD" id="cd06257">
    <property type="entry name" value="DnaJ"/>
    <property type="match status" value="1"/>
</dbReference>
<keyword evidence="2" id="KW-0346">Stress response</keyword>
<dbReference type="GO" id="GO:0005789">
    <property type="term" value="C:endoplasmic reticulum membrane"/>
    <property type="evidence" value="ECO:0007669"/>
    <property type="project" value="TreeGrafter"/>
</dbReference>
<evidence type="ECO:0000259" key="1">
    <source>
        <dbReference type="PROSITE" id="PS50076"/>
    </source>
</evidence>
<dbReference type="GO" id="GO:0071218">
    <property type="term" value="P:cellular response to misfolded protein"/>
    <property type="evidence" value="ECO:0007669"/>
    <property type="project" value="TreeGrafter"/>
</dbReference>
<dbReference type="PANTHER" id="PTHR43908">
    <property type="entry name" value="AT29763P-RELATED"/>
    <property type="match status" value="1"/>
</dbReference>
<dbReference type="AlphaFoldDB" id="A0A6A7CBI8"/>
<gene>
    <name evidence="2" type="ORF">K470DRAFT_208336</name>
</gene>
<accession>A0A6A7CBI8</accession>
<dbReference type="Gene3D" id="1.10.287.110">
    <property type="entry name" value="DnaJ domain"/>
    <property type="match status" value="1"/>
</dbReference>
<dbReference type="InterPro" id="IPR018253">
    <property type="entry name" value="DnaJ_domain_CS"/>
</dbReference>
<dbReference type="SUPFAM" id="SSF46565">
    <property type="entry name" value="Chaperone J-domain"/>
    <property type="match status" value="1"/>
</dbReference>